<dbReference type="InterPro" id="IPR036179">
    <property type="entry name" value="Ig-like_dom_sf"/>
</dbReference>
<organism evidence="6 7">
    <name type="scientific">Branchiostoma belcheri</name>
    <name type="common">Amphioxus</name>
    <dbReference type="NCBI Taxonomy" id="7741"/>
    <lineage>
        <taxon>Eukaryota</taxon>
        <taxon>Metazoa</taxon>
        <taxon>Chordata</taxon>
        <taxon>Cephalochordata</taxon>
        <taxon>Leptocardii</taxon>
        <taxon>Amphioxiformes</taxon>
        <taxon>Branchiostomatidae</taxon>
        <taxon>Branchiostoma</taxon>
    </lineage>
</organism>
<dbReference type="InterPro" id="IPR032675">
    <property type="entry name" value="LRR_dom_sf"/>
</dbReference>
<keyword evidence="4" id="KW-0472">Membrane</keyword>
<feature type="transmembrane region" description="Helical" evidence="4">
    <location>
        <begin position="399"/>
        <end position="418"/>
    </location>
</feature>
<dbReference type="KEGG" id="bbel:109468546"/>
<keyword evidence="2" id="KW-0677">Repeat</keyword>
<dbReference type="Proteomes" id="UP000515135">
    <property type="component" value="Unplaced"/>
</dbReference>
<feature type="chain" id="PRO_5028237684" evidence="5">
    <location>
        <begin position="19"/>
        <end position="658"/>
    </location>
</feature>
<dbReference type="Pfam" id="PF13855">
    <property type="entry name" value="LRR_8"/>
    <property type="match status" value="1"/>
</dbReference>
<evidence type="ECO:0000256" key="5">
    <source>
        <dbReference type="SAM" id="SignalP"/>
    </source>
</evidence>
<evidence type="ECO:0000313" key="6">
    <source>
        <dbReference type="Proteomes" id="UP000515135"/>
    </source>
</evidence>
<keyword evidence="5" id="KW-0732">Signal</keyword>
<dbReference type="InterPro" id="IPR001611">
    <property type="entry name" value="Leu-rich_rpt"/>
</dbReference>
<protein>
    <submittedName>
        <fullName evidence="7">Uncharacterized protein LOC109468546</fullName>
    </submittedName>
</protein>
<evidence type="ECO:0000256" key="4">
    <source>
        <dbReference type="SAM" id="Phobius"/>
    </source>
</evidence>
<keyword evidence="6" id="KW-1185">Reference proteome</keyword>
<evidence type="ECO:0000256" key="3">
    <source>
        <dbReference type="SAM" id="MobiDB-lite"/>
    </source>
</evidence>
<gene>
    <name evidence="7" type="primary">LOC109468546</name>
</gene>
<dbReference type="RefSeq" id="XP_019622346.1">
    <property type="nucleotide sequence ID" value="XM_019766787.1"/>
</dbReference>
<dbReference type="InterPro" id="IPR003591">
    <property type="entry name" value="Leu-rich_rpt_typical-subtyp"/>
</dbReference>
<name>A0A6P4YYH1_BRABE</name>
<dbReference type="PANTHER" id="PTHR24366">
    <property type="entry name" value="IG(IMMUNOGLOBULIN) AND LRR(LEUCINE RICH REPEAT) DOMAINS"/>
    <property type="match status" value="1"/>
</dbReference>
<accession>A0A6P4YYH1</accession>
<dbReference type="PANTHER" id="PTHR24366:SF96">
    <property type="entry name" value="LEUCINE RICH REPEAT CONTAINING 53"/>
    <property type="match status" value="1"/>
</dbReference>
<keyword evidence="4" id="KW-1133">Transmembrane helix</keyword>
<sequence>MNSVAPLVLLTVLTTAVGRSVDFTGRNLTHVPTNAIASDAHTVRLSHNRISRLGSGFSSAPHIRYLLIDDNRVNNLSPQTFQPLRDLLVLDLDRNWVVSLRDFTFSTLAALSDLILSNNLISAVSPRAFHGLAGLQFLELSGNRLAAVPAQAVRLIPSERLSLVALTVNNISRIPGDIASLRPPASYRLQGNPLRCPEDENSSRTDVTYLENRPRWPVMQSYAVTTEGVREFAGKFFFIKRRHEHFGVAPNIFYVPDGHHIILPQVPVHMRLDHFFWVTPRGRHRVPAGKTLTIPSFTAADSGLYTCVRGVPGTNTTGRIDMLLCIDRPAGGGHERETTAAPPPEDSSPPQGGKNGRDACAGSTNQPCCFNGTSSTPFRPDFCDDGSNNSDSQAKPTPLFIAAVIVAMLVLFFPAAVLRWRKRGRSGENAATTAGATLRAGAQAIPLHPLPKPEENASPFAHLRGTELWAAMKLGATQYSLHRVAGAPPADTIGTTEAQVHHYENADADEYASAAPPPLPGDEETAAEPVNTAVSEELPEPSAFESGDTEIGEEDLEMPYGIAAANALYQRGGTVPNTCTSTSDLTNEHTSSADLAEAATYSATDANQTQPSVAGLYRQQNAHVEQIAAEANTLYQHAEGALWHQMCPGSRLQLQGKG</sequence>
<evidence type="ECO:0000313" key="7">
    <source>
        <dbReference type="RefSeq" id="XP_019622346.1"/>
    </source>
</evidence>
<proteinExistence type="predicted"/>
<evidence type="ECO:0000256" key="2">
    <source>
        <dbReference type="ARBA" id="ARBA00022737"/>
    </source>
</evidence>
<dbReference type="Gene3D" id="3.80.10.10">
    <property type="entry name" value="Ribonuclease Inhibitor"/>
    <property type="match status" value="1"/>
</dbReference>
<dbReference type="SUPFAM" id="SSF52058">
    <property type="entry name" value="L domain-like"/>
    <property type="match status" value="1"/>
</dbReference>
<feature type="signal peptide" evidence="5">
    <location>
        <begin position="1"/>
        <end position="18"/>
    </location>
</feature>
<evidence type="ECO:0000256" key="1">
    <source>
        <dbReference type="ARBA" id="ARBA00022614"/>
    </source>
</evidence>
<dbReference type="OrthoDB" id="9990437at2759"/>
<dbReference type="GeneID" id="109468546"/>
<feature type="region of interest" description="Disordered" evidence="3">
    <location>
        <begin position="331"/>
        <end position="359"/>
    </location>
</feature>
<keyword evidence="1" id="KW-0433">Leucine-rich repeat</keyword>
<dbReference type="AlphaFoldDB" id="A0A6P4YYH1"/>
<keyword evidence="4" id="KW-0812">Transmembrane</keyword>
<reference evidence="7" key="1">
    <citation type="submission" date="2025-08" db="UniProtKB">
        <authorList>
            <consortium name="RefSeq"/>
        </authorList>
    </citation>
    <scope>IDENTIFICATION</scope>
    <source>
        <tissue evidence="7">Gonad</tissue>
    </source>
</reference>
<dbReference type="SMART" id="SM00369">
    <property type="entry name" value="LRR_TYP"/>
    <property type="match status" value="4"/>
</dbReference>
<dbReference type="SUPFAM" id="SSF48726">
    <property type="entry name" value="Immunoglobulin"/>
    <property type="match status" value="1"/>
</dbReference>